<gene>
    <name evidence="9" type="primary">Mo04301</name>
    <name evidence="9" type="ORF">E5Q_04301</name>
</gene>
<dbReference type="OMA" id="YEIWTDV"/>
<dbReference type="PANTHER" id="PTHR21499">
    <property type="entry name" value="ASPARTATE KINASE"/>
    <property type="match status" value="1"/>
</dbReference>
<dbReference type="OrthoDB" id="4323675at2759"/>
<dbReference type="eggNOG" id="KOG0456">
    <property type="taxonomic scope" value="Eukaryota"/>
</dbReference>
<dbReference type="InterPro" id="IPR018042">
    <property type="entry name" value="Aspartate_kinase_CS"/>
</dbReference>
<keyword evidence="4" id="KW-0547">Nucleotide-binding</keyword>
<evidence type="ECO:0000256" key="5">
    <source>
        <dbReference type="ARBA" id="ARBA00022777"/>
    </source>
</evidence>
<dbReference type="GO" id="GO:0071266">
    <property type="term" value="P:'de novo' L-methionine biosynthetic process"/>
    <property type="evidence" value="ECO:0007669"/>
    <property type="project" value="UniProtKB-ARBA"/>
</dbReference>
<dbReference type="FunFam" id="3.30.2130.10:FF:000001">
    <property type="entry name" value="Bifunctional aspartokinase/homoserine dehydrogenase"/>
    <property type="match status" value="1"/>
</dbReference>
<dbReference type="HOGENOM" id="CLU_009116_6_4_1"/>
<dbReference type="InterPro" id="IPR054352">
    <property type="entry name" value="ACT_Aspartokinase"/>
</dbReference>
<evidence type="ECO:0000256" key="3">
    <source>
        <dbReference type="ARBA" id="ARBA00022679"/>
    </source>
</evidence>
<comment type="similarity">
    <text evidence="1">Belongs to the aspartokinase family.</text>
</comment>
<dbReference type="InParanoid" id="G7E463"/>
<evidence type="ECO:0000256" key="6">
    <source>
        <dbReference type="ARBA" id="ARBA00022840"/>
    </source>
</evidence>
<reference evidence="9 10" key="1">
    <citation type="journal article" date="2011" name="J. Gen. Appl. Microbiol.">
        <title>Draft genome sequencing of the enigmatic basidiomycete Mixia osmundae.</title>
        <authorList>
            <person name="Nishida H."/>
            <person name="Nagatsuka Y."/>
            <person name="Sugiyama J."/>
        </authorList>
    </citation>
    <scope>NUCLEOTIDE SEQUENCE [LARGE SCALE GENOMIC DNA]</scope>
    <source>
        <strain evidence="10">CBS 9802 / IAM 14324 / JCM 22182 / KY 12970</strain>
    </source>
</reference>
<dbReference type="GO" id="GO:0005829">
    <property type="term" value="C:cytosol"/>
    <property type="evidence" value="ECO:0007669"/>
    <property type="project" value="TreeGrafter"/>
</dbReference>
<dbReference type="FunCoup" id="G7E463">
    <property type="interactions" value="162"/>
</dbReference>
<keyword evidence="5" id="KW-0418">Kinase</keyword>
<dbReference type="AlphaFoldDB" id="G7E463"/>
<accession>G7E463</accession>
<dbReference type="Gene3D" id="3.40.1160.10">
    <property type="entry name" value="Acetylglutamate kinase-like"/>
    <property type="match status" value="1"/>
</dbReference>
<dbReference type="Pfam" id="PF22468">
    <property type="entry name" value="ACT_9"/>
    <property type="match status" value="1"/>
</dbReference>
<dbReference type="SUPFAM" id="SSF53633">
    <property type="entry name" value="Carbamate kinase-like"/>
    <property type="match status" value="2"/>
</dbReference>
<organism evidence="9 10">
    <name type="scientific">Mixia osmundae (strain CBS 9802 / IAM 14324 / JCM 22182 / KY 12970)</name>
    <dbReference type="NCBI Taxonomy" id="764103"/>
    <lineage>
        <taxon>Eukaryota</taxon>
        <taxon>Fungi</taxon>
        <taxon>Dikarya</taxon>
        <taxon>Basidiomycota</taxon>
        <taxon>Pucciniomycotina</taxon>
        <taxon>Mixiomycetes</taxon>
        <taxon>Mixiales</taxon>
        <taxon>Mixiaceae</taxon>
        <taxon>Mixia</taxon>
    </lineage>
</organism>
<name>G7E463_MIXOS</name>
<dbReference type="InterPro" id="IPR001341">
    <property type="entry name" value="Asp_kinase"/>
</dbReference>
<dbReference type="Pfam" id="PF00696">
    <property type="entry name" value="AA_kinase"/>
    <property type="match status" value="1"/>
</dbReference>
<dbReference type="PANTHER" id="PTHR21499:SF59">
    <property type="entry name" value="ASPARTOKINASE"/>
    <property type="match status" value="1"/>
</dbReference>
<keyword evidence="10" id="KW-1185">Reference proteome</keyword>
<dbReference type="SUPFAM" id="SSF55021">
    <property type="entry name" value="ACT-like"/>
    <property type="match status" value="2"/>
</dbReference>
<dbReference type="EC" id="2.7.2.4" evidence="2"/>
<dbReference type="GO" id="GO:0004072">
    <property type="term" value="F:aspartate kinase activity"/>
    <property type="evidence" value="ECO:0007669"/>
    <property type="project" value="UniProtKB-EC"/>
</dbReference>
<dbReference type="GO" id="GO:0009090">
    <property type="term" value="P:homoserine biosynthetic process"/>
    <property type="evidence" value="ECO:0007669"/>
    <property type="project" value="TreeGrafter"/>
</dbReference>
<feature type="domain" description="ACT" evidence="8">
    <location>
        <begin position="521"/>
        <end position="590"/>
    </location>
</feature>
<evidence type="ECO:0000256" key="4">
    <source>
        <dbReference type="ARBA" id="ARBA00022741"/>
    </source>
</evidence>
<feature type="compositionally biased region" description="Polar residues" evidence="7">
    <location>
        <begin position="99"/>
        <end position="140"/>
    </location>
</feature>
<keyword evidence="6" id="KW-0067">ATP-binding</keyword>
<dbReference type="Proteomes" id="UP000009131">
    <property type="component" value="Unassembled WGS sequence"/>
</dbReference>
<protein>
    <recommendedName>
        <fullName evidence="2">aspartate kinase</fullName>
        <ecNumber evidence="2">2.7.2.4</ecNumber>
    </recommendedName>
</protein>
<dbReference type="InterPro" id="IPR045865">
    <property type="entry name" value="ACT-like_dom_sf"/>
</dbReference>
<dbReference type="PROSITE" id="PS51671">
    <property type="entry name" value="ACT"/>
    <property type="match status" value="1"/>
</dbReference>
<evidence type="ECO:0000313" key="10">
    <source>
        <dbReference type="Proteomes" id="UP000009131"/>
    </source>
</evidence>
<feature type="region of interest" description="Disordered" evidence="7">
    <location>
        <begin position="93"/>
        <end position="152"/>
    </location>
</feature>
<evidence type="ECO:0000256" key="1">
    <source>
        <dbReference type="ARBA" id="ARBA00010122"/>
    </source>
</evidence>
<reference evidence="9 10" key="2">
    <citation type="journal article" date="2012" name="Open Biol.">
        <title>Characteristics of nucleosomes and linker DNA regions on the genome of the basidiomycete Mixia osmundae revealed by mono- and dinucleosome mapping.</title>
        <authorList>
            <person name="Nishida H."/>
            <person name="Kondo S."/>
            <person name="Matsumoto T."/>
            <person name="Suzuki Y."/>
            <person name="Yoshikawa H."/>
            <person name="Taylor T.D."/>
            <person name="Sugiyama J."/>
        </authorList>
    </citation>
    <scope>NUCLEOTIDE SEQUENCE [LARGE SCALE GENOMIC DNA]</scope>
    <source>
        <strain evidence="10">CBS 9802 / IAM 14324 / JCM 22182 / KY 12970</strain>
    </source>
</reference>
<evidence type="ECO:0000256" key="2">
    <source>
        <dbReference type="ARBA" id="ARBA00013059"/>
    </source>
</evidence>
<evidence type="ECO:0000256" key="7">
    <source>
        <dbReference type="SAM" id="MobiDB-lite"/>
    </source>
</evidence>
<dbReference type="RefSeq" id="XP_014568279.1">
    <property type="nucleotide sequence ID" value="XM_014712793.1"/>
</dbReference>
<dbReference type="Gene3D" id="3.30.70.260">
    <property type="match status" value="2"/>
</dbReference>
<sequence>MADDDGSDASTQSPELRGNPSEGDWVVQKFGGTSIGKFVEVIAQTIVPRYLDEGHRVALVCSARSGQSKSTGTTNLLIQAAQEALRPTSVLPDELANGRQPSPAMTPSIASASRPNPLSLSTQRLQRSGSSAVLNSSGYNSPGPRGSGSLSNSLASLKTCDQASAFDGTVDKIKSDHLSAARSCISDPWILRQLEEELSGDCEALRSFLLAAQIIDEISLRSKDIIVGYGERLSCRIVAAMLEDKGFASEFVSLESVLPKPSEAQSLGQAEQQLSQAFYDDLAGRLGQRLRQCEGRIPVVTGFFGIVPGSLLLQIGRGYTDLCAALCAVGLQASELQVWKEVDGIFTADPRKVPTARLLPRITPEEAAELTYYGSEVIHPFTMEQVIRAAIPIRIKNVQNPAGAGTVIFPDSLQNGRAAKPAMTHINGSAPRLPTAVTIKDNIVVLNIHSNRRTISHGFFAGMFATLDRYGIVVDLISTSEVHVSMAMNDTIRKGLLDSLLADLKKLGEITVKHDMAILSLVGKEMQHSVGIAGKMFTTLADGSVNIEMISQGSSEINISCVIENRDAAKALNLIHLRLLSLAVPPGVPQSPISYV</sequence>
<dbReference type="InterPro" id="IPR036393">
    <property type="entry name" value="AceGlu_kinase-like_sf"/>
</dbReference>
<evidence type="ECO:0000259" key="8">
    <source>
        <dbReference type="PROSITE" id="PS51671"/>
    </source>
</evidence>
<dbReference type="GO" id="GO:0009089">
    <property type="term" value="P:lysine biosynthetic process via diaminopimelate"/>
    <property type="evidence" value="ECO:0007669"/>
    <property type="project" value="TreeGrafter"/>
</dbReference>
<comment type="caution">
    <text evidence="9">The sequence shown here is derived from an EMBL/GenBank/DDBJ whole genome shotgun (WGS) entry which is preliminary data.</text>
</comment>
<dbReference type="PROSITE" id="PS00324">
    <property type="entry name" value="ASPARTOKINASE"/>
    <property type="match status" value="1"/>
</dbReference>
<dbReference type="InterPro" id="IPR002912">
    <property type="entry name" value="ACT_dom"/>
</dbReference>
<dbReference type="InterPro" id="IPR001048">
    <property type="entry name" value="Asp/Glu/Uridylate_kinase"/>
</dbReference>
<evidence type="ECO:0000313" key="9">
    <source>
        <dbReference type="EMBL" id="GAA97623.1"/>
    </source>
</evidence>
<proteinExistence type="inferred from homology"/>
<dbReference type="STRING" id="764103.G7E463"/>
<dbReference type="GO" id="GO:0009088">
    <property type="term" value="P:threonine biosynthetic process"/>
    <property type="evidence" value="ECO:0007669"/>
    <property type="project" value="UniProtKB-ARBA"/>
</dbReference>
<dbReference type="GO" id="GO:0005524">
    <property type="term" value="F:ATP binding"/>
    <property type="evidence" value="ECO:0007669"/>
    <property type="project" value="UniProtKB-KW"/>
</dbReference>
<dbReference type="EMBL" id="BABT02000129">
    <property type="protein sequence ID" value="GAA97623.1"/>
    <property type="molecule type" value="Genomic_DNA"/>
</dbReference>
<feature type="region of interest" description="Disordered" evidence="7">
    <location>
        <begin position="1"/>
        <end position="24"/>
    </location>
</feature>
<dbReference type="FunFam" id="3.40.1160.10:FF:000023">
    <property type="entry name" value="Probable aspartokinase"/>
    <property type="match status" value="1"/>
</dbReference>
<keyword evidence="3" id="KW-0808">Transferase</keyword>
<dbReference type="NCBIfam" id="TIGR00657">
    <property type="entry name" value="asp_kinases"/>
    <property type="match status" value="1"/>
</dbReference>